<dbReference type="FunFam" id="2.60.120.430:FF:000007">
    <property type="entry name" value="FERONIA receptor-like kinase"/>
    <property type="match status" value="1"/>
</dbReference>
<keyword evidence="4" id="KW-0812">Transmembrane</keyword>
<protein>
    <submittedName>
        <fullName evidence="13">Receptor-like protein kinase FERONIA</fullName>
    </submittedName>
</protein>
<dbReference type="GO" id="GO:0004714">
    <property type="term" value="F:transmembrane receptor protein tyrosine kinase activity"/>
    <property type="evidence" value="ECO:0007669"/>
    <property type="project" value="InterPro"/>
</dbReference>
<comment type="subcellular location">
    <subcellularLocation>
        <location evidence="1">Membrane</location>
        <topology evidence="1">Single-pass type I membrane protein</topology>
    </subcellularLocation>
</comment>
<proteinExistence type="predicted"/>
<dbReference type="Pfam" id="PF12819">
    <property type="entry name" value="Malectin_like"/>
    <property type="match status" value="1"/>
</dbReference>
<evidence type="ECO:0000259" key="12">
    <source>
        <dbReference type="Pfam" id="PF12819"/>
    </source>
</evidence>
<dbReference type="AlphaFoldDB" id="A0AAV9C330"/>
<comment type="caution">
    <text evidence="13">The sequence shown here is derived from an EMBL/GenBank/DDBJ whole genome shotgun (WGS) entry which is preliminary data.</text>
</comment>
<dbReference type="Proteomes" id="UP001180020">
    <property type="component" value="Unassembled WGS sequence"/>
</dbReference>
<evidence type="ECO:0000256" key="5">
    <source>
        <dbReference type="ARBA" id="ARBA00022729"/>
    </source>
</evidence>
<organism evidence="13 14">
    <name type="scientific">Acorus calamus</name>
    <name type="common">Sweet flag</name>
    <dbReference type="NCBI Taxonomy" id="4465"/>
    <lineage>
        <taxon>Eukaryota</taxon>
        <taxon>Viridiplantae</taxon>
        <taxon>Streptophyta</taxon>
        <taxon>Embryophyta</taxon>
        <taxon>Tracheophyta</taxon>
        <taxon>Spermatophyta</taxon>
        <taxon>Magnoliopsida</taxon>
        <taxon>Liliopsida</taxon>
        <taxon>Acoraceae</taxon>
        <taxon>Acorus</taxon>
    </lineage>
</organism>
<feature type="domain" description="Malectin-like" evidence="12">
    <location>
        <begin position="4"/>
        <end position="278"/>
    </location>
</feature>
<evidence type="ECO:0000256" key="1">
    <source>
        <dbReference type="ARBA" id="ARBA00004479"/>
    </source>
</evidence>
<keyword evidence="5" id="KW-0732">Signal</keyword>
<evidence type="ECO:0000256" key="11">
    <source>
        <dbReference type="ARBA" id="ARBA00023180"/>
    </source>
</evidence>
<dbReference type="GO" id="GO:0004674">
    <property type="term" value="F:protein serine/threonine kinase activity"/>
    <property type="evidence" value="ECO:0007669"/>
    <property type="project" value="UniProtKB-KW"/>
</dbReference>
<reference evidence="13" key="1">
    <citation type="journal article" date="2023" name="Nat. Commun.">
        <title>Diploid and tetraploid genomes of Acorus and the evolution of monocots.</title>
        <authorList>
            <person name="Ma L."/>
            <person name="Liu K.W."/>
            <person name="Li Z."/>
            <person name="Hsiao Y.Y."/>
            <person name="Qi Y."/>
            <person name="Fu T."/>
            <person name="Tang G.D."/>
            <person name="Zhang D."/>
            <person name="Sun W.H."/>
            <person name="Liu D.K."/>
            <person name="Li Y."/>
            <person name="Chen G.Z."/>
            <person name="Liu X.D."/>
            <person name="Liao X.Y."/>
            <person name="Jiang Y.T."/>
            <person name="Yu X."/>
            <person name="Hao Y."/>
            <person name="Huang J."/>
            <person name="Zhao X.W."/>
            <person name="Ke S."/>
            <person name="Chen Y.Y."/>
            <person name="Wu W.L."/>
            <person name="Hsu J.L."/>
            <person name="Lin Y.F."/>
            <person name="Huang M.D."/>
            <person name="Li C.Y."/>
            <person name="Huang L."/>
            <person name="Wang Z.W."/>
            <person name="Zhao X."/>
            <person name="Zhong W.Y."/>
            <person name="Peng D.H."/>
            <person name="Ahmad S."/>
            <person name="Lan S."/>
            <person name="Zhang J.S."/>
            <person name="Tsai W.C."/>
            <person name="Van de Peer Y."/>
            <person name="Liu Z.J."/>
        </authorList>
    </citation>
    <scope>NUCLEOTIDE SEQUENCE</scope>
    <source>
        <strain evidence="13">CP</strain>
    </source>
</reference>
<keyword evidence="10" id="KW-0472">Membrane</keyword>
<evidence type="ECO:0000256" key="7">
    <source>
        <dbReference type="ARBA" id="ARBA00022777"/>
    </source>
</evidence>
<keyword evidence="13" id="KW-0675">Receptor</keyword>
<keyword evidence="14" id="KW-1185">Reference proteome</keyword>
<sequence length="316" mass="35012">MTARIFLAPYTYSFPVIPGRKFVRLHFYPSNFTNTILVASDSFFSISVGSHTVLNNFSALLTTQAMNYIYMSKEFSINISSRILNLTFTPSPNAFAFVNGIEIVSMPQIFGGSDPFNQPKIVGTTNTLTIDEHTAIETVARLNVGGQTVSATDDSGLYREWDDDSIYIYGAAVGVTYPKDPNVTIDYPTTIPEYIAPPSIYSTARSMGPNASVSLNYNLTWIITVDPGFSYLVRLHFCEIAYPITKTNMRVFDVFINNMTAIQGLDVIAYTNQVGLGASLHLDFIVSFPNTSASQQDLWVALHPDISSKPVYFNPF</sequence>
<evidence type="ECO:0000256" key="8">
    <source>
        <dbReference type="ARBA" id="ARBA00022840"/>
    </source>
</evidence>
<gene>
    <name evidence="13" type="primary">FER</name>
    <name evidence="13" type="ORF">QJS10_CPB21g01723</name>
</gene>
<evidence type="ECO:0000256" key="2">
    <source>
        <dbReference type="ARBA" id="ARBA00022527"/>
    </source>
</evidence>
<evidence type="ECO:0000256" key="9">
    <source>
        <dbReference type="ARBA" id="ARBA00022989"/>
    </source>
</evidence>
<evidence type="ECO:0000313" key="14">
    <source>
        <dbReference type="Proteomes" id="UP001180020"/>
    </source>
</evidence>
<dbReference type="GO" id="GO:0016020">
    <property type="term" value="C:membrane"/>
    <property type="evidence" value="ECO:0007669"/>
    <property type="project" value="UniProtKB-SubCell"/>
</dbReference>
<dbReference type="GO" id="GO:0005524">
    <property type="term" value="F:ATP binding"/>
    <property type="evidence" value="ECO:0007669"/>
    <property type="project" value="UniProtKB-KW"/>
</dbReference>
<dbReference type="FunFam" id="2.60.120.430:FF:000003">
    <property type="entry name" value="FERONIA receptor-like kinase"/>
    <property type="match status" value="1"/>
</dbReference>
<keyword evidence="6" id="KW-0547">Nucleotide-binding</keyword>
<dbReference type="InterPro" id="IPR024788">
    <property type="entry name" value="Malectin-like_Carb-bd_dom"/>
</dbReference>
<evidence type="ECO:0000256" key="4">
    <source>
        <dbReference type="ARBA" id="ARBA00022692"/>
    </source>
</evidence>
<dbReference type="PANTHER" id="PTHR34590">
    <property type="entry name" value="OS03G0124300 PROTEIN-RELATED"/>
    <property type="match status" value="1"/>
</dbReference>
<keyword evidence="2" id="KW-0723">Serine/threonine-protein kinase</keyword>
<name>A0AAV9C330_ACOCL</name>
<dbReference type="InterPro" id="IPR045272">
    <property type="entry name" value="ANXUR1/2-like"/>
</dbReference>
<evidence type="ECO:0000256" key="3">
    <source>
        <dbReference type="ARBA" id="ARBA00022679"/>
    </source>
</evidence>
<keyword evidence="9" id="KW-1133">Transmembrane helix</keyword>
<evidence type="ECO:0000256" key="10">
    <source>
        <dbReference type="ARBA" id="ARBA00023136"/>
    </source>
</evidence>
<reference evidence="13" key="2">
    <citation type="submission" date="2023-06" db="EMBL/GenBank/DDBJ databases">
        <authorList>
            <person name="Ma L."/>
            <person name="Liu K.-W."/>
            <person name="Li Z."/>
            <person name="Hsiao Y.-Y."/>
            <person name="Qi Y."/>
            <person name="Fu T."/>
            <person name="Tang G."/>
            <person name="Zhang D."/>
            <person name="Sun W.-H."/>
            <person name="Liu D.-K."/>
            <person name="Li Y."/>
            <person name="Chen G.-Z."/>
            <person name="Liu X.-D."/>
            <person name="Liao X.-Y."/>
            <person name="Jiang Y.-T."/>
            <person name="Yu X."/>
            <person name="Hao Y."/>
            <person name="Huang J."/>
            <person name="Zhao X.-W."/>
            <person name="Ke S."/>
            <person name="Chen Y.-Y."/>
            <person name="Wu W.-L."/>
            <person name="Hsu J.-L."/>
            <person name="Lin Y.-F."/>
            <person name="Huang M.-D."/>
            <person name="Li C.-Y."/>
            <person name="Huang L."/>
            <person name="Wang Z.-W."/>
            <person name="Zhao X."/>
            <person name="Zhong W.-Y."/>
            <person name="Peng D.-H."/>
            <person name="Ahmad S."/>
            <person name="Lan S."/>
            <person name="Zhang J.-S."/>
            <person name="Tsai W.-C."/>
            <person name="Van De Peer Y."/>
            <person name="Liu Z.-J."/>
        </authorList>
    </citation>
    <scope>NUCLEOTIDE SEQUENCE</scope>
    <source>
        <strain evidence="13">CP</strain>
        <tissue evidence="13">Leaves</tissue>
    </source>
</reference>
<dbReference type="Gene3D" id="2.60.120.430">
    <property type="entry name" value="Galactose-binding lectin"/>
    <property type="match status" value="2"/>
</dbReference>
<keyword evidence="8" id="KW-0067">ATP-binding</keyword>
<keyword evidence="11" id="KW-0325">Glycoprotein</keyword>
<accession>A0AAV9C330</accession>
<keyword evidence="7 13" id="KW-0418">Kinase</keyword>
<dbReference type="EMBL" id="JAUJYO010000021">
    <property type="protein sequence ID" value="KAK1283525.1"/>
    <property type="molecule type" value="Genomic_DNA"/>
</dbReference>
<evidence type="ECO:0000313" key="13">
    <source>
        <dbReference type="EMBL" id="KAK1283525.1"/>
    </source>
</evidence>
<dbReference type="PANTHER" id="PTHR34590:SF5">
    <property type="entry name" value="OS04G0586500 PROTEIN"/>
    <property type="match status" value="1"/>
</dbReference>
<keyword evidence="3" id="KW-0808">Transferase</keyword>
<evidence type="ECO:0000256" key="6">
    <source>
        <dbReference type="ARBA" id="ARBA00022741"/>
    </source>
</evidence>